<dbReference type="AlphaFoldDB" id="A0A934IXM7"/>
<evidence type="ECO:0000313" key="2">
    <source>
        <dbReference type="EMBL" id="MBJ6361156.1"/>
    </source>
</evidence>
<dbReference type="EMBL" id="JAELUP010000020">
    <property type="protein sequence ID" value="MBJ6361156.1"/>
    <property type="molecule type" value="Genomic_DNA"/>
</dbReference>
<dbReference type="Gene3D" id="3.30.360.40">
    <property type="entry name" value="YwmB-like"/>
    <property type="match status" value="1"/>
</dbReference>
<dbReference type="SUPFAM" id="SSF143842">
    <property type="entry name" value="YwmB-like"/>
    <property type="match status" value="1"/>
</dbReference>
<dbReference type="InterPro" id="IPR036209">
    <property type="entry name" value="YwmB-like_sf"/>
</dbReference>
<protein>
    <submittedName>
        <fullName evidence="2">YwmB family TATA-box binding protein</fullName>
    </submittedName>
</protein>
<comment type="caution">
    <text evidence="2">The sequence shown here is derived from an EMBL/GenBank/DDBJ whole genome shotgun (WGS) entry which is preliminary data.</text>
</comment>
<dbReference type="InterPro" id="IPR014794">
    <property type="entry name" value="DUF1779"/>
</dbReference>
<accession>A0A934IXM7</accession>
<name>A0A934IXM7_9BACL</name>
<dbReference type="Proteomes" id="UP000640274">
    <property type="component" value="Unassembled WGS sequence"/>
</dbReference>
<organism evidence="2 3">
    <name type="scientific">Paenibacillus roseus</name>
    <dbReference type="NCBI Taxonomy" id="2798579"/>
    <lineage>
        <taxon>Bacteria</taxon>
        <taxon>Bacillati</taxon>
        <taxon>Bacillota</taxon>
        <taxon>Bacilli</taxon>
        <taxon>Bacillales</taxon>
        <taxon>Paenibacillaceae</taxon>
        <taxon>Paenibacillus</taxon>
    </lineage>
</organism>
<evidence type="ECO:0000256" key="1">
    <source>
        <dbReference type="SAM" id="MobiDB-lite"/>
    </source>
</evidence>
<sequence>MRGRADRRRKDRGKAILFSLLAVLALGAWLIGTEGGQKTMDTAIGSVSPLQHDALVLWEWADPLLEGGSTSAAWSFRWDAKGSAARRQADEVAAALGLPDGPDTLKENSGGEKVWQSSDTMESARVTLWYRTQTEGKGGDQGLLVLLLDNVEGTPQSQLEESYGKIEEALKDAGVSASPSVTFRGIAQSADAANQLAERAEAQRLESYSDKHTLSETYWTEQLNSVAQSGMYKVNLQLATRQDQEIGKTRLIVGVPLITGDYLQ</sequence>
<evidence type="ECO:0000313" key="3">
    <source>
        <dbReference type="Proteomes" id="UP000640274"/>
    </source>
</evidence>
<gene>
    <name evidence="2" type="ORF">JFN88_07505</name>
</gene>
<dbReference type="Pfam" id="PF08680">
    <property type="entry name" value="DUF1779"/>
    <property type="match status" value="1"/>
</dbReference>
<feature type="region of interest" description="Disordered" evidence="1">
    <location>
        <begin position="98"/>
        <end position="117"/>
    </location>
</feature>
<reference evidence="2" key="1">
    <citation type="submission" date="2020-12" db="EMBL/GenBank/DDBJ databases">
        <authorList>
            <person name="Huq M.A."/>
        </authorList>
    </citation>
    <scope>NUCLEOTIDE SEQUENCE</scope>
    <source>
        <strain evidence="2">MAHUQ-46</strain>
    </source>
</reference>
<keyword evidence="3" id="KW-1185">Reference proteome</keyword>
<proteinExistence type="predicted"/>